<reference evidence="6" key="2">
    <citation type="submission" date="2014-07" db="EMBL/GenBank/DDBJ databases">
        <authorList>
            <person name="Hull J."/>
        </authorList>
    </citation>
    <scope>NUCLEOTIDE SEQUENCE</scope>
</reference>
<dbReference type="AlphaFoldDB" id="A0A0A9WBR9"/>
<dbReference type="Gene3D" id="3.80.10.10">
    <property type="entry name" value="Ribonuclease Inhibitor"/>
    <property type="match status" value="2"/>
</dbReference>
<dbReference type="InterPro" id="IPR032675">
    <property type="entry name" value="LRR_dom_sf"/>
</dbReference>
<evidence type="ECO:0000256" key="5">
    <source>
        <dbReference type="SAM" id="Phobius"/>
    </source>
</evidence>
<keyword evidence="5" id="KW-0812">Transmembrane</keyword>
<dbReference type="PANTHER" id="PTHR24373:SF275">
    <property type="entry name" value="TIR DOMAIN-CONTAINING PROTEIN"/>
    <property type="match status" value="1"/>
</dbReference>
<feature type="region of interest" description="Disordered" evidence="4">
    <location>
        <begin position="307"/>
        <end position="332"/>
    </location>
</feature>
<evidence type="ECO:0000256" key="4">
    <source>
        <dbReference type="SAM" id="MobiDB-lite"/>
    </source>
</evidence>
<gene>
    <name evidence="6" type="ORF">CM83_46450</name>
</gene>
<keyword evidence="1" id="KW-0433">Leucine-rich repeat</keyword>
<evidence type="ECO:0000256" key="3">
    <source>
        <dbReference type="ARBA" id="ARBA00022737"/>
    </source>
</evidence>
<dbReference type="PANTHER" id="PTHR24373">
    <property type="entry name" value="SLIT RELATED LEUCINE-RICH REPEAT NEURONAL PROTEIN"/>
    <property type="match status" value="1"/>
</dbReference>
<accession>A0A0A9WBR9</accession>
<keyword evidence="5" id="KW-0472">Membrane</keyword>
<dbReference type="SMART" id="SM00369">
    <property type="entry name" value="LRR_TYP"/>
    <property type="match status" value="4"/>
</dbReference>
<evidence type="ECO:0000256" key="2">
    <source>
        <dbReference type="ARBA" id="ARBA00022729"/>
    </source>
</evidence>
<dbReference type="EMBL" id="GBHO01037712">
    <property type="protein sequence ID" value="JAG05892.1"/>
    <property type="molecule type" value="Transcribed_RNA"/>
</dbReference>
<dbReference type="Pfam" id="PF13855">
    <property type="entry name" value="LRR_8"/>
    <property type="match status" value="2"/>
</dbReference>
<name>A0A0A9WBR9_LYGHE</name>
<protein>
    <submittedName>
        <fullName evidence="6">Uncharacterized protein</fullName>
    </submittedName>
</protein>
<organism evidence="6">
    <name type="scientific">Lygus hesperus</name>
    <name type="common">Western plant bug</name>
    <dbReference type="NCBI Taxonomy" id="30085"/>
    <lineage>
        <taxon>Eukaryota</taxon>
        <taxon>Metazoa</taxon>
        <taxon>Ecdysozoa</taxon>
        <taxon>Arthropoda</taxon>
        <taxon>Hexapoda</taxon>
        <taxon>Insecta</taxon>
        <taxon>Pterygota</taxon>
        <taxon>Neoptera</taxon>
        <taxon>Paraneoptera</taxon>
        <taxon>Hemiptera</taxon>
        <taxon>Heteroptera</taxon>
        <taxon>Panheteroptera</taxon>
        <taxon>Cimicomorpha</taxon>
        <taxon>Miridae</taxon>
        <taxon>Mirini</taxon>
        <taxon>Lygus</taxon>
    </lineage>
</organism>
<feature type="transmembrane region" description="Helical" evidence="5">
    <location>
        <begin position="12"/>
        <end position="29"/>
    </location>
</feature>
<reference evidence="6" key="1">
    <citation type="journal article" date="2014" name="PLoS ONE">
        <title>Transcriptome-Based Identification of ABC Transporters in the Western Tarnished Plant Bug Lygus hesperus.</title>
        <authorList>
            <person name="Hull J.J."/>
            <person name="Chaney K."/>
            <person name="Geib S.M."/>
            <person name="Fabrick J.A."/>
            <person name="Brent C.S."/>
            <person name="Walsh D."/>
            <person name="Lavine L.C."/>
        </authorList>
    </citation>
    <scope>NUCLEOTIDE SEQUENCE</scope>
</reference>
<keyword evidence="2" id="KW-0732">Signal</keyword>
<evidence type="ECO:0000313" key="6">
    <source>
        <dbReference type="EMBL" id="JAG05892.1"/>
    </source>
</evidence>
<evidence type="ECO:0000256" key="1">
    <source>
        <dbReference type="ARBA" id="ARBA00022614"/>
    </source>
</evidence>
<dbReference type="InterPro" id="IPR050328">
    <property type="entry name" value="Dev_Immune_Receptor"/>
</dbReference>
<keyword evidence="5" id="KW-1133">Transmembrane helix</keyword>
<proteinExistence type="predicted"/>
<dbReference type="InterPro" id="IPR001611">
    <property type="entry name" value="Leu-rich_rpt"/>
</dbReference>
<dbReference type="SUPFAM" id="SSF52058">
    <property type="entry name" value="L domain-like"/>
    <property type="match status" value="1"/>
</dbReference>
<keyword evidence="3" id="KW-0677">Repeat</keyword>
<dbReference type="PROSITE" id="PS51450">
    <property type="entry name" value="LRR"/>
    <property type="match status" value="2"/>
</dbReference>
<dbReference type="InterPro" id="IPR003591">
    <property type="entry name" value="Leu-rich_rpt_typical-subtyp"/>
</dbReference>
<feature type="transmembrane region" description="Helical" evidence="5">
    <location>
        <begin position="351"/>
        <end position="376"/>
    </location>
</feature>
<sequence>MCFRDFRDAKRFSLLGYYAITCLALIYASDAGATTQFDTCPEMCRCIISQRSVTEEKIFKNVVCRGVIRDIRLLHMPQKTEWLDLSKTSLQSIPSYFFIDHGVVELTELDLSYNNLSYIDHNTFIGLNELKYLNLNYNKILYFEPNSLLYNEMLTHIFMKGTDVPLPEEGSLVVSHTLKLLDVSDCRISSLPTLVFSELPYLLVLNISRNPIRRVDVKILENLTWLRELDVSKTDLKCDQNLASLADWGKAYSVRLTGYPCKNGHNEEAVFRSNRRKHTTEGPEWPTPISEVENANDFEESSFVRTNLTVETDDPADEASNTSKDSEPDDAVTESDSEVVFWAELLAKVNWTFWLVCLGCFTLGVALTIAAGYACYSCCKNTEEQPNELVSAGDDFQLVQSEMGYEEPNIPDEPPSYSSLFSSRYQKVLPTPQLRYGHRHNP</sequence>